<dbReference type="Proteomes" id="UP000004115">
    <property type="component" value="Unassembled WGS sequence"/>
</dbReference>
<dbReference type="EMBL" id="ACLN01000004">
    <property type="protein sequence ID" value="EEW52271.1"/>
    <property type="molecule type" value="Genomic_DNA"/>
</dbReference>
<comment type="caution">
    <text evidence="1">The sequence shown here is derived from an EMBL/GenBank/DDBJ whole genome shotgun (WGS) entry which is preliminary data.</text>
</comment>
<keyword evidence="2" id="KW-1185">Reference proteome</keyword>
<dbReference type="HOGENOM" id="CLU_3154166_0_0_9"/>
<evidence type="ECO:0000313" key="1">
    <source>
        <dbReference type="EMBL" id="EEW52271.1"/>
    </source>
</evidence>
<reference evidence="1 2" key="1">
    <citation type="submission" date="2009-09" db="EMBL/GenBank/DDBJ databases">
        <authorList>
            <person name="Qin X."/>
            <person name="Bachman B."/>
            <person name="Battles P."/>
            <person name="Bell A."/>
            <person name="Bess C."/>
            <person name="Bickham C."/>
            <person name="Chaboub L."/>
            <person name="Chen D."/>
            <person name="Coyle M."/>
            <person name="Deiros D.R."/>
            <person name="Dinh H."/>
            <person name="Forbes L."/>
            <person name="Fowler G."/>
            <person name="Francisco L."/>
            <person name="Fu Q."/>
            <person name="Gubbala S."/>
            <person name="Hale W."/>
            <person name="Han Y."/>
            <person name="Hemphill L."/>
            <person name="Highlander S.K."/>
            <person name="Hirani K."/>
            <person name="Hogues M."/>
            <person name="Jackson L."/>
            <person name="Jakkamsetti A."/>
            <person name="Javaid M."/>
            <person name="Jiang H."/>
            <person name="Korchina V."/>
            <person name="Kovar C."/>
            <person name="Lara F."/>
            <person name="Lee S."/>
            <person name="Mata R."/>
            <person name="Mathew T."/>
            <person name="Moen C."/>
            <person name="Morales K."/>
            <person name="Munidasa M."/>
            <person name="Nazareth L."/>
            <person name="Ngo R."/>
            <person name="Nguyen L."/>
            <person name="Okwuonu G."/>
            <person name="Ongeri F."/>
            <person name="Patil S."/>
            <person name="Petrosino J."/>
            <person name="Pham C."/>
            <person name="Pham P."/>
            <person name="Pu L.-L."/>
            <person name="Puazo M."/>
            <person name="Raj R."/>
            <person name="Reid J."/>
            <person name="Rouhana J."/>
            <person name="Saada N."/>
            <person name="Shang Y."/>
            <person name="Simmons D."/>
            <person name="Thornton R."/>
            <person name="Warren J."/>
            <person name="Weissenberger G."/>
            <person name="Zhang J."/>
            <person name="Zhang L."/>
            <person name="Zhou C."/>
            <person name="Zhu D."/>
            <person name="Muzny D."/>
            <person name="Worley K."/>
            <person name="Gibbs R."/>
        </authorList>
    </citation>
    <scope>NUCLEOTIDE SEQUENCE [LARGE SCALE GENOMIC DNA]</scope>
    <source>
        <strain evidence="1 2">DSM 13335</strain>
    </source>
</reference>
<accession>C8PBX2</accession>
<name>C8PBX2_9LACO</name>
<proteinExistence type="predicted"/>
<protein>
    <submittedName>
        <fullName evidence="1">Uncharacterized protein</fullName>
    </submittedName>
</protein>
<sequence>MSRKNKILSKKVDPNLFYEYNQYQLINFMKHTEKQSKLVDNFRELPLW</sequence>
<organism evidence="1 2">
    <name type="scientific">Lactobacillus iners DSM 13335</name>
    <dbReference type="NCBI Taxonomy" id="525328"/>
    <lineage>
        <taxon>Bacteria</taxon>
        <taxon>Bacillati</taxon>
        <taxon>Bacillota</taxon>
        <taxon>Bacilli</taxon>
        <taxon>Lactobacillales</taxon>
        <taxon>Lactobacillaceae</taxon>
        <taxon>Lactobacillus</taxon>
    </lineage>
</organism>
<dbReference type="AlphaFoldDB" id="C8PBX2"/>
<evidence type="ECO:0000313" key="2">
    <source>
        <dbReference type="Proteomes" id="UP000004115"/>
    </source>
</evidence>
<gene>
    <name evidence="1" type="ORF">HMPREF0520_0592</name>
</gene>